<gene>
    <name evidence="1" type="ORF">SS1G_04293</name>
</gene>
<dbReference type="EMBL" id="CH476625">
    <property type="protein sequence ID" value="EDO01818.1"/>
    <property type="molecule type" value="Genomic_DNA"/>
</dbReference>
<dbReference type="InParanoid" id="A7EG52"/>
<evidence type="ECO:0000313" key="1">
    <source>
        <dbReference type="EMBL" id="EDO01818.1"/>
    </source>
</evidence>
<dbReference type="GeneID" id="5490557"/>
<proteinExistence type="predicted"/>
<dbReference type="KEGG" id="ssl:SS1G_04293"/>
<protein>
    <submittedName>
        <fullName evidence="1">Uncharacterized protein</fullName>
    </submittedName>
</protein>
<dbReference type="AlphaFoldDB" id="A7EG52"/>
<keyword evidence="2" id="KW-1185">Reference proteome</keyword>
<evidence type="ECO:0000313" key="2">
    <source>
        <dbReference type="Proteomes" id="UP000001312"/>
    </source>
</evidence>
<organism evidence="1 2">
    <name type="scientific">Sclerotinia sclerotiorum (strain ATCC 18683 / 1980 / Ss-1)</name>
    <name type="common">White mold</name>
    <name type="synonym">Whetzelinia sclerotiorum</name>
    <dbReference type="NCBI Taxonomy" id="665079"/>
    <lineage>
        <taxon>Eukaryota</taxon>
        <taxon>Fungi</taxon>
        <taxon>Dikarya</taxon>
        <taxon>Ascomycota</taxon>
        <taxon>Pezizomycotina</taxon>
        <taxon>Leotiomycetes</taxon>
        <taxon>Helotiales</taxon>
        <taxon>Sclerotiniaceae</taxon>
        <taxon>Sclerotinia</taxon>
    </lineage>
</organism>
<reference evidence="2" key="1">
    <citation type="journal article" date="2011" name="PLoS Genet.">
        <title>Genomic analysis of the necrotrophic fungal pathogens Sclerotinia sclerotiorum and Botrytis cinerea.</title>
        <authorList>
            <person name="Amselem J."/>
            <person name="Cuomo C.A."/>
            <person name="van Kan J.A."/>
            <person name="Viaud M."/>
            <person name="Benito E.P."/>
            <person name="Couloux A."/>
            <person name="Coutinho P.M."/>
            <person name="de Vries R.P."/>
            <person name="Dyer P.S."/>
            <person name="Fillinger S."/>
            <person name="Fournier E."/>
            <person name="Gout L."/>
            <person name="Hahn M."/>
            <person name="Kohn L."/>
            <person name="Lapalu N."/>
            <person name="Plummer K.M."/>
            <person name="Pradier J.M."/>
            <person name="Quevillon E."/>
            <person name="Sharon A."/>
            <person name="Simon A."/>
            <person name="ten Have A."/>
            <person name="Tudzynski B."/>
            <person name="Tudzynski P."/>
            <person name="Wincker P."/>
            <person name="Andrew M."/>
            <person name="Anthouard V."/>
            <person name="Beever R.E."/>
            <person name="Beffa R."/>
            <person name="Benoit I."/>
            <person name="Bouzid O."/>
            <person name="Brault B."/>
            <person name="Chen Z."/>
            <person name="Choquer M."/>
            <person name="Collemare J."/>
            <person name="Cotton P."/>
            <person name="Danchin E.G."/>
            <person name="Da Silva C."/>
            <person name="Gautier A."/>
            <person name="Giraud C."/>
            <person name="Giraud T."/>
            <person name="Gonzalez C."/>
            <person name="Grossetete S."/>
            <person name="Guldener U."/>
            <person name="Henrissat B."/>
            <person name="Howlett B.J."/>
            <person name="Kodira C."/>
            <person name="Kretschmer M."/>
            <person name="Lappartient A."/>
            <person name="Leroch M."/>
            <person name="Levis C."/>
            <person name="Mauceli E."/>
            <person name="Neuveglise C."/>
            <person name="Oeser B."/>
            <person name="Pearson M."/>
            <person name="Poulain J."/>
            <person name="Poussereau N."/>
            <person name="Quesneville H."/>
            <person name="Rascle C."/>
            <person name="Schumacher J."/>
            <person name="Segurens B."/>
            <person name="Sexton A."/>
            <person name="Silva E."/>
            <person name="Sirven C."/>
            <person name="Soanes D.M."/>
            <person name="Talbot N.J."/>
            <person name="Templeton M."/>
            <person name="Yandava C."/>
            <person name="Yarden O."/>
            <person name="Zeng Q."/>
            <person name="Rollins J.A."/>
            <person name="Lebrun M.H."/>
            <person name="Dickman M."/>
        </authorList>
    </citation>
    <scope>NUCLEOTIDE SEQUENCE [LARGE SCALE GENOMIC DNA]</scope>
    <source>
        <strain evidence="2">ATCC 18683 / 1980 / Ss-1</strain>
    </source>
</reference>
<sequence length="75" mass="8339">MTESLAHLSPSTITPYFTRLSIEVVQGSGIGYKHETLISTFLRSIGDSPTAPKAAKLEIQYNKQWLGVRMARKCL</sequence>
<name>A7EG52_SCLS1</name>
<dbReference type="HOGENOM" id="CLU_2672589_0_0_1"/>
<accession>A7EG52</accession>
<dbReference type="Proteomes" id="UP000001312">
    <property type="component" value="Unassembled WGS sequence"/>
</dbReference>
<dbReference type="RefSeq" id="XP_001594486.1">
    <property type="nucleotide sequence ID" value="XM_001594436.1"/>
</dbReference>